<dbReference type="Pfam" id="PF08241">
    <property type="entry name" value="Methyltransf_11"/>
    <property type="match status" value="1"/>
</dbReference>
<keyword evidence="3" id="KW-0808">Transferase</keyword>
<accession>A0A919DF53</accession>
<keyword evidence="7" id="KW-1185">Reference proteome</keyword>
<dbReference type="Proteomes" id="UP000608024">
    <property type="component" value="Unassembled WGS sequence"/>
</dbReference>
<feature type="region of interest" description="Disordered" evidence="4">
    <location>
        <begin position="1"/>
        <end position="23"/>
    </location>
</feature>
<reference evidence="6" key="2">
    <citation type="submission" date="2020-09" db="EMBL/GenBank/DDBJ databases">
        <authorList>
            <person name="Sun Q."/>
            <person name="Ohkuma M."/>
        </authorList>
    </citation>
    <scope>NUCLEOTIDE SEQUENCE</scope>
    <source>
        <strain evidence="6">JCM 4784</strain>
    </source>
</reference>
<evidence type="ECO:0000256" key="2">
    <source>
        <dbReference type="ARBA" id="ARBA00022603"/>
    </source>
</evidence>
<evidence type="ECO:0000256" key="4">
    <source>
        <dbReference type="SAM" id="MobiDB-lite"/>
    </source>
</evidence>
<comment type="similarity">
    <text evidence="1">Belongs to the methyltransferase superfamily.</text>
</comment>
<organism evidence="6 7">
    <name type="scientific">Streptomyces longispororuber</name>
    <dbReference type="NCBI Taxonomy" id="68230"/>
    <lineage>
        <taxon>Bacteria</taxon>
        <taxon>Bacillati</taxon>
        <taxon>Actinomycetota</taxon>
        <taxon>Actinomycetes</taxon>
        <taxon>Kitasatosporales</taxon>
        <taxon>Streptomycetaceae</taxon>
        <taxon>Streptomyces</taxon>
    </lineage>
</organism>
<evidence type="ECO:0000313" key="7">
    <source>
        <dbReference type="Proteomes" id="UP000608024"/>
    </source>
</evidence>
<reference evidence="6" key="1">
    <citation type="journal article" date="2014" name="Int. J. Syst. Evol. Microbiol.">
        <title>Complete genome sequence of Corynebacterium casei LMG S-19264T (=DSM 44701T), isolated from a smear-ripened cheese.</title>
        <authorList>
            <consortium name="US DOE Joint Genome Institute (JGI-PGF)"/>
            <person name="Walter F."/>
            <person name="Albersmeier A."/>
            <person name="Kalinowski J."/>
            <person name="Ruckert C."/>
        </authorList>
    </citation>
    <scope>NUCLEOTIDE SEQUENCE</scope>
    <source>
        <strain evidence="6">JCM 4784</strain>
    </source>
</reference>
<keyword evidence="2 6" id="KW-0489">Methyltransferase</keyword>
<dbReference type="SUPFAM" id="SSF53335">
    <property type="entry name" value="S-adenosyl-L-methionine-dependent methyltransferases"/>
    <property type="match status" value="1"/>
</dbReference>
<evidence type="ECO:0000313" key="6">
    <source>
        <dbReference type="EMBL" id="GHE37030.1"/>
    </source>
</evidence>
<dbReference type="EMBL" id="BNBT01000003">
    <property type="protein sequence ID" value="GHE37030.1"/>
    <property type="molecule type" value="Genomic_DNA"/>
</dbReference>
<dbReference type="GO" id="GO:0032259">
    <property type="term" value="P:methylation"/>
    <property type="evidence" value="ECO:0007669"/>
    <property type="project" value="UniProtKB-KW"/>
</dbReference>
<dbReference type="RefSeq" id="WP_190133979.1">
    <property type="nucleotide sequence ID" value="NZ_BNBT01000003.1"/>
</dbReference>
<sequence>MPTHASHPSEHGPSSASAPHQHRELAESFGADAARYDRSRPRYPQALVDRVLAASPGRAVLDVGTGTGIAARQFEAAGCRVLGVEADARMAAWARRRGLAVEVARFEDWDPAGRSFDAVVSGQTWHWVDPDAGAVRAARALRPGGRLAVFWNAGRPPAPLVESFAEVYRRLLPDSLAARQWAAPEVDAYGALSARAADGMRAAGAFREPELWRFDWERHYTRDEWLDQLPTTGGHTLLPAARLQEVLAGVGAAVDAAGGGFTMRYTTVAVTAARSTRP</sequence>
<comment type="caution">
    <text evidence="6">The sequence shown here is derived from an EMBL/GenBank/DDBJ whole genome shotgun (WGS) entry which is preliminary data.</text>
</comment>
<protein>
    <submittedName>
        <fullName evidence="6">Methyltransferase type 11</fullName>
    </submittedName>
</protein>
<gene>
    <name evidence="6" type="ORF">GCM10018785_03410</name>
</gene>
<evidence type="ECO:0000256" key="1">
    <source>
        <dbReference type="ARBA" id="ARBA00008361"/>
    </source>
</evidence>
<dbReference type="InterPro" id="IPR051052">
    <property type="entry name" value="Diverse_substrate_MTase"/>
</dbReference>
<dbReference type="GO" id="GO:0008757">
    <property type="term" value="F:S-adenosylmethionine-dependent methyltransferase activity"/>
    <property type="evidence" value="ECO:0007669"/>
    <property type="project" value="InterPro"/>
</dbReference>
<evidence type="ECO:0000259" key="5">
    <source>
        <dbReference type="Pfam" id="PF08241"/>
    </source>
</evidence>
<dbReference type="Gene3D" id="3.40.50.150">
    <property type="entry name" value="Vaccinia Virus protein VP39"/>
    <property type="match status" value="1"/>
</dbReference>
<feature type="domain" description="Methyltransferase type 11" evidence="5">
    <location>
        <begin position="61"/>
        <end position="148"/>
    </location>
</feature>
<dbReference type="InterPro" id="IPR013216">
    <property type="entry name" value="Methyltransf_11"/>
</dbReference>
<dbReference type="PANTHER" id="PTHR44942">
    <property type="entry name" value="METHYLTRANSF_11 DOMAIN-CONTAINING PROTEIN"/>
    <property type="match status" value="1"/>
</dbReference>
<dbReference type="InterPro" id="IPR029063">
    <property type="entry name" value="SAM-dependent_MTases_sf"/>
</dbReference>
<dbReference type="PANTHER" id="PTHR44942:SF4">
    <property type="entry name" value="METHYLTRANSFERASE TYPE 11 DOMAIN-CONTAINING PROTEIN"/>
    <property type="match status" value="1"/>
</dbReference>
<name>A0A919DF53_9ACTN</name>
<dbReference type="CDD" id="cd02440">
    <property type="entry name" value="AdoMet_MTases"/>
    <property type="match status" value="1"/>
</dbReference>
<dbReference type="AlphaFoldDB" id="A0A919DF53"/>
<proteinExistence type="inferred from homology"/>
<evidence type="ECO:0000256" key="3">
    <source>
        <dbReference type="ARBA" id="ARBA00022679"/>
    </source>
</evidence>